<keyword evidence="5 9" id="KW-1133">Transmembrane helix</keyword>
<dbReference type="STRING" id="908337.HMPREF9257_1005"/>
<feature type="transmembrane region" description="Helical" evidence="9">
    <location>
        <begin position="306"/>
        <end position="324"/>
    </location>
</feature>
<keyword evidence="3 11" id="KW-0808">Transferase</keyword>
<dbReference type="Gene3D" id="3.40.50.1110">
    <property type="entry name" value="SGNH hydrolase"/>
    <property type="match status" value="1"/>
</dbReference>
<feature type="transmembrane region" description="Helical" evidence="9">
    <location>
        <begin position="38"/>
        <end position="60"/>
    </location>
</feature>
<organism evidence="11 12">
    <name type="scientific">Eremococcus coleocola ACS-139-V-Col8</name>
    <dbReference type="NCBI Taxonomy" id="908337"/>
    <lineage>
        <taxon>Bacteria</taxon>
        <taxon>Bacillati</taxon>
        <taxon>Bacillota</taxon>
        <taxon>Bacilli</taxon>
        <taxon>Lactobacillales</taxon>
        <taxon>Aerococcaceae</taxon>
        <taxon>Eremococcus</taxon>
    </lineage>
</organism>
<evidence type="ECO:0000256" key="7">
    <source>
        <dbReference type="ARBA" id="ARBA00023315"/>
    </source>
</evidence>
<evidence type="ECO:0000313" key="11">
    <source>
        <dbReference type="EMBL" id="EFR32108.1"/>
    </source>
</evidence>
<dbReference type="EMBL" id="AENN01000001">
    <property type="protein sequence ID" value="EFR32108.1"/>
    <property type="molecule type" value="Genomic_DNA"/>
</dbReference>
<comment type="caution">
    <text evidence="11">The sequence shown here is derived from an EMBL/GenBank/DDBJ whole genome shotgun (WGS) entry which is preliminary data.</text>
</comment>
<keyword evidence="6 9" id="KW-0472">Membrane</keyword>
<dbReference type="Pfam" id="PF01757">
    <property type="entry name" value="Acyl_transf_3"/>
    <property type="match status" value="1"/>
</dbReference>
<evidence type="ECO:0000256" key="4">
    <source>
        <dbReference type="ARBA" id="ARBA00022692"/>
    </source>
</evidence>
<dbReference type="SUPFAM" id="SSF52266">
    <property type="entry name" value="SGNH hydrolase"/>
    <property type="match status" value="1"/>
</dbReference>
<feature type="transmembrane region" description="Helical" evidence="9">
    <location>
        <begin position="205"/>
        <end position="225"/>
    </location>
</feature>
<gene>
    <name evidence="11" type="ORF">HMPREF9257_1005</name>
</gene>
<dbReference type="OrthoDB" id="9796461at2"/>
<dbReference type="GO" id="GO:0016747">
    <property type="term" value="F:acyltransferase activity, transferring groups other than amino-acyl groups"/>
    <property type="evidence" value="ECO:0007669"/>
    <property type="project" value="InterPro"/>
</dbReference>
<dbReference type="AlphaFoldDB" id="E4KM22"/>
<evidence type="ECO:0000256" key="6">
    <source>
        <dbReference type="ARBA" id="ARBA00023136"/>
    </source>
</evidence>
<proteinExistence type="predicted"/>
<sequence length="635" mass="72792">MKGKTKQASQRLAVFDGYKGIAIISILGYYFYQHILPGGYLAVNFFLLVAGFFNMRHFYLADTRGLKINTWKYYKKRFKRLFFPMLAMIISTAAIILIFARDYLFNIRNMGVASLLFVNNFYQIFNEQSYFVHASNPSAFTHLWYVALLGQLLLLTPIFFKLFYTWHRNPAIAINMMGILTLVSAATMAYLFKDGQDPTNVYYNLLTRAFAYTMGNVLAFLLPVKLESHPLNRPQKILVNTLGILAFVLLFLMSKFMYGTQAFAYRFGMFLYTLVAAGMVVFTIHKQTLINKVLSWPLFTFLGKRSYSYYLWYYPIYLILPNYLRSWNFTLTNIFQFVLLAILAEISYQLFEQDRIKLPIGQHFNWSKMKYQFSILKRSGNVLMNVKVITGIYVFFLLFGTVALAIAPEKRSSNEDDLQTLIEKNEALVQTKQAAETKNQSNETKQENTSDDSQAPSQDTTKVINNIEGLEQDELLFANGLDITFIGDSTLLASADHFKAVFPKAIIDGEVGRQLFNTYGEVNYLQSEGLIMNTVVVMLGSNGTFTDGQIDDFIEAVGTDKSIYFVNSNANRSWVTDANAAILRASQKYGNVQVIDWNTYSNDHPEWIREDEAHPTDEGARQLSVYVAKELFRTR</sequence>
<reference evidence="11 12" key="1">
    <citation type="submission" date="2010-10" db="EMBL/GenBank/DDBJ databases">
        <authorList>
            <person name="Durkin A.S."/>
            <person name="Madupu R."/>
            <person name="Torralba M."/>
            <person name="Gillis M."/>
            <person name="Methe B."/>
            <person name="Sutton G."/>
            <person name="Nelson K.E."/>
        </authorList>
    </citation>
    <scope>NUCLEOTIDE SEQUENCE [LARGE SCALE GENOMIC DNA]</scope>
    <source>
        <strain evidence="11 12">ACS-139-V-Col8</strain>
    </source>
</reference>
<accession>E4KM22</accession>
<dbReference type="eggNOG" id="COG1835">
    <property type="taxonomic scope" value="Bacteria"/>
</dbReference>
<feature type="compositionally biased region" description="Polar residues" evidence="8">
    <location>
        <begin position="432"/>
        <end position="443"/>
    </location>
</feature>
<feature type="region of interest" description="Disordered" evidence="8">
    <location>
        <begin position="432"/>
        <end position="459"/>
    </location>
</feature>
<keyword evidence="4 9" id="KW-0812">Transmembrane</keyword>
<feature type="transmembrane region" description="Helical" evidence="9">
    <location>
        <begin position="264"/>
        <end position="285"/>
    </location>
</feature>
<dbReference type="InterPro" id="IPR002656">
    <property type="entry name" value="Acyl_transf_3_dom"/>
</dbReference>
<dbReference type="GO" id="GO:0005886">
    <property type="term" value="C:plasma membrane"/>
    <property type="evidence" value="ECO:0007669"/>
    <property type="project" value="UniProtKB-SubCell"/>
</dbReference>
<feature type="transmembrane region" description="Helical" evidence="9">
    <location>
        <begin position="171"/>
        <end position="193"/>
    </location>
</feature>
<evidence type="ECO:0000256" key="3">
    <source>
        <dbReference type="ARBA" id="ARBA00022679"/>
    </source>
</evidence>
<feature type="transmembrane region" description="Helical" evidence="9">
    <location>
        <begin position="237"/>
        <end position="258"/>
    </location>
</feature>
<dbReference type="Proteomes" id="UP000005990">
    <property type="component" value="Unassembled WGS sequence"/>
</dbReference>
<protein>
    <submittedName>
        <fullName evidence="11">Acyltransferase</fullName>
    </submittedName>
</protein>
<keyword evidence="7 11" id="KW-0012">Acyltransferase</keyword>
<feature type="transmembrane region" description="Helical" evidence="9">
    <location>
        <begin position="330"/>
        <end position="351"/>
    </location>
</feature>
<evidence type="ECO:0000256" key="8">
    <source>
        <dbReference type="SAM" id="MobiDB-lite"/>
    </source>
</evidence>
<dbReference type="PANTHER" id="PTHR23028:SF53">
    <property type="entry name" value="ACYL_TRANSF_3 DOMAIN-CONTAINING PROTEIN"/>
    <property type="match status" value="1"/>
</dbReference>
<dbReference type="RefSeq" id="WP_006417587.1">
    <property type="nucleotide sequence ID" value="NZ_AENN01000001.1"/>
</dbReference>
<evidence type="ECO:0000256" key="1">
    <source>
        <dbReference type="ARBA" id="ARBA00004651"/>
    </source>
</evidence>
<dbReference type="PANTHER" id="PTHR23028">
    <property type="entry name" value="ACETYLTRANSFERASE"/>
    <property type="match status" value="1"/>
</dbReference>
<evidence type="ECO:0000256" key="2">
    <source>
        <dbReference type="ARBA" id="ARBA00022475"/>
    </source>
</evidence>
<keyword evidence="2" id="KW-1003">Cell membrane</keyword>
<feature type="domain" description="Acyltransferase 3" evidence="10">
    <location>
        <begin position="18"/>
        <end position="344"/>
    </location>
</feature>
<name>E4KM22_9LACT</name>
<evidence type="ECO:0000256" key="5">
    <source>
        <dbReference type="ARBA" id="ARBA00022989"/>
    </source>
</evidence>
<dbReference type="GO" id="GO:0009103">
    <property type="term" value="P:lipopolysaccharide biosynthetic process"/>
    <property type="evidence" value="ECO:0007669"/>
    <property type="project" value="TreeGrafter"/>
</dbReference>
<feature type="transmembrane region" description="Helical" evidence="9">
    <location>
        <begin position="12"/>
        <end position="32"/>
    </location>
</feature>
<keyword evidence="12" id="KW-1185">Reference proteome</keyword>
<feature type="transmembrane region" description="Helical" evidence="9">
    <location>
        <begin position="143"/>
        <end position="164"/>
    </location>
</feature>
<evidence type="ECO:0000256" key="9">
    <source>
        <dbReference type="SAM" id="Phobius"/>
    </source>
</evidence>
<evidence type="ECO:0000313" key="12">
    <source>
        <dbReference type="Proteomes" id="UP000005990"/>
    </source>
</evidence>
<dbReference type="InterPro" id="IPR036514">
    <property type="entry name" value="SGNH_hydro_sf"/>
</dbReference>
<dbReference type="InterPro" id="IPR050879">
    <property type="entry name" value="Acyltransferase_3"/>
</dbReference>
<feature type="transmembrane region" description="Helical" evidence="9">
    <location>
        <begin position="81"/>
        <end position="100"/>
    </location>
</feature>
<evidence type="ECO:0000259" key="10">
    <source>
        <dbReference type="Pfam" id="PF01757"/>
    </source>
</evidence>
<dbReference type="CDD" id="cd01840">
    <property type="entry name" value="SGNH_hydrolase_yrhL_like"/>
    <property type="match status" value="1"/>
</dbReference>
<feature type="transmembrane region" description="Helical" evidence="9">
    <location>
        <begin position="386"/>
        <end position="407"/>
    </location>
</feature>
<comment type="subcellular location">
    <subcellularLocation>
        <location evidence="1">Cell membrane</location>
        <topology evidence="1">Multi-pass membrane protein</topology>
    </subcellularLocation>
</comment>